<dbReference type="AlphaFoldDB" id="A0A1G4B0W6"/>
<evidence type="ECO:0000256" key="1">
    <source>
        <dbReference type="SAM" id="Phobius"/>
    </source>
</evidence>
<comment type="caution">
    <text evidence="2">The sequence shown here is derived from an EMBL/GenBank/DDBJ whole genome shotgun (WGS) entry which is preliminary data.</text>
</comment>
<dbReference type="GeneID" id="34562854"/>
<sequence length="66" mass="7184">MLSSFPLETFARETSYTMPSKATSHAILNVEVVYPEKSDGSLATVLLHYPGGFLVSVYLFLLDSAA</sequence>
<organism evidence="2 3">
    <name type="scientific">Colletotrichum orchidophilum</name>
    <dbReference type="NCBI Taxonomy" id="1209926"/>
    <lineage>
        <taxon>Eukaryota</taxon>
        <taxon>Fungi</taxon>
        <taxon>Dikarya</taxon>
        <taxon>Ascomycota</taxon>
        <taxon>Pezizomycotina</taxon>
        <taxon>Sordariomycetes</taxon>
        <taxon>Hypocreomycetidae</taxon>
        <taxon>Glomerellales</taxon>
        <taxon>Glomerellaceae</taxon>
        <taxon>Colletotrichum</taxon>
    </lineage>
</organism>
<dbReference type="EMBL" id="MJBS01000089">
    <property type="protein sequence ID" value="OHE95058.1"/>
    <property type="molecule type" value="Genomic_DNA"/>
</dbReference>
<keyword evidence="1" id="KW-0812">Transmembrane</keyword>
<keyword evidence="3" id="KW-1185">Reference proteome</keyword>
<dbReference type="OrthoDB" id="2963168at2759"/>
<evidence type="ECO:0000313" key="2">
    <source>
        <dbReference type="EMBL" id="OHE95058.1"/>
    </source>
</evidence>
<dbReference type="Proteomes" id="UP000176998">
    <property type="component" value="Unassembled WGS sequence"/>
</dbReference>
<keyword evidence="1" id="KW-1133">Transmembrane helix</keyword>
<protein>
    <submittedName>
        <fullName evidence="2">Uncharacterized protein</fullName>
    </submittedName>
</protein>
<accession>A0A1G4B0W6</accession>
<feature type="transmembrane region" description="Helical" evidence="1">
    <location>
        <begin position="42"/>
        <end position="62"/>
    </location>
</feature>
<reference evidence="2 3" key="1">
    <citation type="submission" date="2016-09" db="EMBL/GenBank/DDBJ databases">
        <authorList>
            <person name="Capua I."/>
            <person name="De Benedictis P."/>
            <person name="Joannis T."/>
            <person name="Lombin L.H."/>
            <person name="Cattoli G."/>
        </authorList>
    </citation>
    <scope>NUCLEOTIDE SEQUENCE [LARGE SCALE GENOMIC DNA]</scope>
    <source>
        <strain evidence="2 3">IMI 309357</strain>
    </source>
</reference>
<gene>
    <name evidence="2" type="ORF">CORC01_09715</name>
</gene>
<proteinExistence type="predicted"/>
<evidence type="ECO:0000313" key="3">
    <source>
        <dbReference type="Proteomes" id="UP000176998"/>
    </source>
</evidence>
<name>A0A1G4B0W6_9PEZI</name>
<dbReference type="RefSeq" id="XP_022472220.1">
    <property type="nucleotide sequence ID" value="XM_022621344.1"/>
</dbReference>
<keyword evidence="1" id="KW-0472">Membrane</keyword>